<evidence type="ECO:0000256" key="1">
    <source>
        <dbReference type="SAM" id="MobiDB-lite"/>
    </source>
</evidence>
<accession>A0A0R3X1S1</accession>
<feature type="region of interest" description="Disordered" evidence="1">
    <location>
        <begin position="44"/>
        <end position="87"/>
    </location>
</feature>
<keyword evidence="3" id="KW-1185">Reference proteome</keyword>
<reference evidence="2 3" key="2">
    <citation type="submission" date="2018-11" db="EMBL/GenBank/DDBJ databases">
        <authorList>
            <consortium name="Pathogen Informatics"/>
        </authorList>
    </citation>
    <scope>NUCLEOTIDE SEQUENCE [LARGE SCALE GENOMIC DNA]</scope>
</reference>
<protein>
    <submittedName>
        <fullName evidence="2 4">Uncharacterized protein</fullName>
    </submittedName>
</protein>
<name>A0A0R3X1S1_HYDTA</name>
<gene>
    <name evidence="2" type="ORF">TTAC_LOCUS7166</name>
</gene>
<proteinExistence type="predicted"/>
<evidence type="ECO:0000313" key="3">
    <source>
        <dbReference type="Proteomes" id="UP000274429"/>
    </source>
</evidence>
<evidence type="ECO:0000313" key="4">
    <source>
        <dbReference type="WBParaSite" id="TTAC_0000718101-mRNA-1"/>
    </source>
</evidence>
<reference evidence="4" key="1">
    <citation type="submission" date="2017-02" db="UniProtKB">
        <authorList>
            <consortium name="WormBaseParasite"/>
        </authorList>
    </citation>
    <scope>IDENTIFICATION</scope>
</reference>
<dbReference type="Proteomes" id="UP000274429">
    <property type="component" value="Unassembled WGS sequence"/>
</dbReference>
<sequence length="87" mass="8903">MPSKVEFSSIPRSCYSNDGSVVAYNGSSFLGGLVLLNLEMPAAANNPGALTHGSGLPRPHGRRVGPAAPGHPVPNEGQPLKGELNDA</sequence>
<dbReference type="AlphaFoldDB" id="A0A0R3X1S1"/>
<dbReference type="EMBL" id="UYWX01020350">
    <property type="protein sequence ID" value="VDM31503.1"/>
    <property type="molecule type" value="Genomic_DNA"/>
</dbReference>
<evidence type="ECO:0000313" key="2">
    <source>
        <dbReference type="EMBL" id="VDM31503.1"/>
    </source>
</evidence>
<organism evidence="4">
    <name type="scientific">Hydatigena taeniaeformis</name>
    <name type="common">Feline tapeworm</name>
    <name type="synonym">Taenia taeniaeformis</name>
    <dbReference type="NCBI Taxonomy" id="6205"/>
    <lineage>
        <taxon>Eukaryota</taxon>
        <taxon>Metazoa</taxon>
        <taxon>Spiralia</taxon>
        <taxon>Lophotrochozoa</taxon>
        <taxon>Platyhelminthes</taxon>
        <taxon>Cestoda</taxon>
        <taxon>Eucestoda</taxon>
        <taxon>Cyclophyllidea</taxon>
        <taxon>Taeniidae</taxon>
        <taxon>Hydatigera</taxon>
    </lineage>
</organism>
<dbReference type="WBParaSite" id="TTAC_0000718101-mRNA-1">
    <property type="protein sequence ID" value="TTAC_0000718101-mRNA-1"/>
    <property type="gene ID" value="TTAC_0000718101"/>
</dbReference>